<dbReference type="Proteomes" id="UP000299102">
    <property type="component" value="Unassembled WGS sequence"/>
</dbReference>
<feature type="region of interest" description="Disordered" evidence="1">
    <location>
        <begin position="40"/>
        <end position="92"/>
    </location>
</feature>
<proteinExistence type="predicted"/>
<accession>A0A4C1Z2Z6</accession>
<sequence length="92" mass="10521">MASCSEDMPHSDRTLVRHVHAQKWAVRLIQKLKVYSLREIKKKNDSATHNKITSADADISDTATDNRRAEAKTRERKKKKKETQASSATEQD</sequence>
<organism evidence="2 3">
    <name type="scientific">Eumeta variegata</name>
    <name type="common">Bagworm moth</name>
    <name type="synonym">Eumeta japonica</name>
    <dbReference type="NCBI Taxonomy" id="151549"/>
    <lineage>
        <taxon>Eukaryota</taxon>
        <taxon>Metazoa</taxon>
        <taxon>Ecdysozoa</taxon>
        <taxon>Arthropoda</taxon>
        <taxon>Hexapoda</taxon>
        <taxon>Insecta</taxon>
        <taxon>Pterygota</taxon>
        <taxon>Neoptera</taxon>
        <taxon>Endopterygota</taxon>
        <taxon>Lepidoptera</taxon>
        <taxon>Glossata</taxon>
        <taxon>Ditrysia</taxon>
        <taxon>Tineoidea</taxon>
        <taxon>Psychidae</taxon>
        <taxon>Oiketicinae</taxon>
        <taxon>Eumeta</taxon>
    </lineage>
</organism>
<feature type="compositionally biased region" description="Low complexity" evidence="1">
    <location>
        <begin position="52"/>
        <end position="63"/>
    </location>
</feature>
<reference evidence="2 3" key="1">
    <citation type="journal article" date="2019" name="Commun. Biol.">
        <title>The bagworm genome reveals a unique fibroin gene that provides high tensile strength.</title>
        <authorList>
            <person name="Kono N."/>
            <person name="Nakamura H."/>
            <person name="Ohtoshi R."/>
            <person name="Tomita M."/>
            <person name="Numata K."/>
            <person name="Arakawa K."/>
        </authorList>
    </citation>
    <scope>NUCLEOTIDE SEQUENCE [LARGE SCALE GENOMIC DNA]</scope>
</reference>
<feature type="compositionally biased region" description="Basic and acidic residues" evidence="1">
    <location>
        <begin position="64"/>
        <end position="73"/>
    </location>
</feature>
<evidence type="ECO:0000256" key="1">
    <source>
        <dbReference type="SAM" id="MobiDB-lite"/>
    </source>
</evidence>
<comment type="caution">
    <text evidence="2">The sequence shown here is derived from an EMBL/GenBank/DDBJ whole genome shotgun (WGS) entry which is preliminary data.</text>
</comment>
<dbReference type="AlphaFoldDB" id="A0A4C1Z2Z6"/>
<keyword evidence="3" id="KW-1185">Reference proteome</keyword>
<protein>
    <submittedName>
        <fullName evidence="2">Uncharacterized protein</fullName>
    </submittedName>
</protein>
<evidence type="ECO:0000313" key="2">
    <source>
        <dbReference type="EMBL" id="GBP80987.1"/>
    </source>
</evidence>
<dbReference type="EMBL" id="BGZK01001491">
    <property type="protein sequence ID" value="GBP80987.1"/>
    <property type="molecule type" value="Genomic_DNA"/>
</dbReference>
<evidence type="ECO:0000313" key="3">
    <source>
        <dbReference type="Proteomes" id="UP000299102"/>
    </source>
</evidence>
<name>A0A4C1Z2Z6_EUMVA</name>
<gene>
    <name evidence="2" type="ORF">EVAR_62449_1</name>
</gene>